<evidence type="ECO:0000313" key="3">
    <source>
        <dbReference type="Proteomes" id="UP000317158"/>
    </source>
</evidence>
<feature type="transmembrane region" description="Helical" evidence="1">
    <location>
        <begin position="14"/>
        <end position="37"/>
    </location>
</feature>
<organism evidence="2 3">
    <name type="scientific">Methanoliparum thermophilum</name>
    <dbReference type="NCBI Taxonomy" id="2491083"/>
    <lineage>
        <taxon>Archaea</taxon>
        <taxon>Methanobacteriati</taxon>
        <taxon>Methanobacteriota</taxon>
        <taxon>Candidatus Methanoliparia</taxon>
        <taxon>Candidatus Methanoliparales</taxon>
        <taxon>Candidatus Methanoliparaceae</taxon>
        <taxon>Candidatus Methanoliparum</taxon>
    </lineage>
</organism>
<accession>A0A520KT51</accession>
<keyword evidence="1" id="KW-0472">Membrane</keyword>
<gene>
    <name evidence="2" type="ORF">EF806_02440</name>
</gene>
<proteinExistence type="predicted"/>
<feature type="transmembrane region" description="Helical" evidence="1">
    <location>
        <begin position="49"/>
        <end position="68"/>
    </location>
</feature>
<dbReference type="AlphaFoldDB" id="A0A520KT51"/>
<reference evidence="2 3" key="1">
    <citation type="journal article" date="2019" name="Nat. Microbiol.">
        <title>Wide diversity of methane and short-chain alkane metabolisms in uncultured archaea.</title>
        <authorList>
            <person name="Borrel G."/>
            <person name="Adam P.S."/>
            <person name="McKay L.J."/>
            <person name="Chen L.X."/>
            <person name="Sierra-Garcia I.N."/>
            <person name="Sieber C.M."/>
            <person name="Letourneur Q."/>
            <person name="Ghozlane A."/>
            <person name="Andersen G.L."/>
            <person name="Li W.J."/>
            <person name="Hallam S.J."/>
            <person name="Muyzer G."/>
            <person name="de Oliveira V.M."/>
            <person name="Inskeep W.P."/>
            <person name="Banfield J.F."/>
            <person name="Gribaldo S."/>
        </authorList>
    </citation>
    <scope>NUCLEOTIDE SEQUENCE [LARGE SCALE GENOMIC DNA]</scope>
    <source>
        <strain evidence="2">NM1a</strain>
    </source>
</reference>
<keyword evidence="1" id="KW-0812">Transmembrane</keyword>
<dbReference type="EMBL" id="RXIF01000004">
    <property type="protein sequence ID" value="RZN64920.1"/>
    <property type="molecule type" value="Genomic_DNA"/>
</dbReference>
<comment type="caution">
    <text evidence="2">The sequence shown here is derived from an EMBL/GenBank/DDBJ whole genome shotgun (WGS) entry which is preliminary data.</text>
</comment>
<evidence type="ECO:0000256" key="1">
    <source>
        <dbReference type="SAM" id="Phobius"/>
    </source>
</evidence>
<name>A0A520KT51_METT2</name>
<protein>
    <recommendedName>
        <fullName evidence="4">AtpZ/AtpI family protein</fullName>
    </recommendedName>
</protein>
<keyword evidence="1" id="KW-1133">Transmembrane helix</keyword>
<sequence length="74" mass="8260">MSKKGYKRPLYIQVARYIAIGTELGMSISIMTLFGYISFKRLLGENFAAIGVVVGVVLGFFSGIYSLYKLVKDR</sequence>
<evidence type="ECO:0000313" key="2">
    <source>
        <dbReference type="EMBL" id="RZN64920.1"/>
    </source>
</evidence>
<dbReference type="Proteomes" id="UP000317158">
    <property type="component" value="Unassembled WGS sequence"/>
</dbReference>
<evidence type="ECO:0008006" key="4">
    <source>
        <dbReference type="Google" id="ProtNLM"/>
    </source>
</evidence>